<gene>
    <name evidence="13" type="ORF">GRAN_1649</name>
</gene>
<comment type="caution">
    <text evidence="13">The sequence shown here is derived from an EMBL/GenBank/DDBJ whole genome shotgun (WGS) entry which is preliminary data.</text>
</comment>
<feature type="chain" id="PRO_5020585846" description="Beta-galactosidase" evidence="9">
    <location>
        <begin position="22"/>
        <end position="620"/>
    </location>
</feature>
<keyword evidence="14" id="KW-1185">Reference proteome</keyword>
<evidence type="ECO:0000256" key="7">
    <source>
        <dbReference type="RuleBase" id="RU000675"/>
    </source>
</evidence>
<evidence type="ECO:0000259" key="10">
    <source>
        <dbReference type="Pfam" id="PF01301"/>
    </source>
</evidence>
<evidence type="ECO:0000256" key="9">
    <source>
        <dbReference type="SAM" id="SignalP"/>
    </source>
</evidence>
<reference evidence="14" key="2">
    <citation type="submission" date="2019-02" db="EMBL/GenBank/DDBJ databases">
        <title>Granulicella sibirica sp. nov., a psychrotolerant acidobacterium isolated from an organic soil layer in forested tundra, West Siberia.</title>
        <authorList>
            <person name="Oshkin I.Y."/>
            <person name="Kulichevskaya I.S."/>
            <person name="Rijpstra W.I.C."/>
            <person name="Sinninghe Damste J.S."/>
            <person name="Rakitin A.L."/>
            <person name="Ravin N.V."/>
            <person name="Dedysh S.N."/>
        </authorList>
    </citation>
    <scope>NUCLEOTIDE SEQUENCE [LARGE SCALE GENOMIC DNA]</scope>
    <source>
        <strain evidence="14">AF10</strain>
    </source>
</reference>
<keyword evidence="4" id="KW-0325">Glycoprotein</keyword>
<dbReference type="GO" id="GO:0004565">
    <property type="term" value="F:beta-galactosidase activity"/>
    <property type="evidence" value="ECO:0007669"/>
    <property type="project" value="UniProtKB-EC"/>
</dbReference>
<evidence type="ECO:0000256" key="6">
    <source>
        <dbReference type="PIRSR" id="PIRSR006336-1"/>
    </source>
</evidence>
<evidence type="ECO:0000256" key="5">
    <source>
        <dbReference type="ARBA" id="ARBA00023295"/>
    </source>
</evidence>
<dbReference type="InterPro" id="IPR026283">
    <property type="entry name" value="B-gal_1-like"/>
</dbReference>
<dbReference type="SUPFAM" id="SSF51445">
    <property type="entry name" value="(Trans)glycosidases"/>
    <property type="match status" value="1"/>
</dbReference>
<dbReference type="InterPro" id="IPR031330">
    <property type="entry name" value="Gly_Hdrlase_35_cat"/>
</dbReference>
<dbReference type="Gene3D" id="2.60.120.260">
    <property type="entry name" value="Galactose-binding domain-like"/>
    <property type="match status" value="2"/>
</dbReference>
<dbReference type="Pfam" id="PF21467">
    <property type="entry name" value="BetaGal_gal-bd"/>
    <property type="match status" value="1"/>
</dbReference>
<comment type="similarity">
    <text evidence="1 8">Belongs to the glycosyl hydrolase 35 family.</text>
</comment>
<feature type="active site" description="Nucleophile" evidence="6">
    <location>
        <position position="263"/>
    </location>
</feature>
<dbReference type="InterPro" id="IPR048912">
    <property type="entry name" value="BetaGal1-like_ABD1"/>
</dbReference>
<dbReference type="PROSITE" id="PS01182">
    <property type="entry name" value="GLYCOSYL_HYDROL_F35"/>
    <property type="match status" value="1"/>
</dbReference>
<dbReference type="EC" id="3.2.1.23" evidence="7"/>
<dbReference type="Gene3D" id="3.20.20.80">
    <property type="entry name" value="Glycosidases"/>
    <property type="match status" value="1"/>
</dbReference>
<dbReference type="InterPro" id="IPR008979">
    <property type="entry name" value="Galactose-bd-like_sf"/>
</dbReference>
<sequence>MTFRAAALATAAVLATALACAPAQTTSQTPHTFTTGPDTFLLDGKPFLIHAGEMHYPRVPRAYWRDRMRKMKAMGLNTLTTYVFWNEHETAPGTYDFTGDNDLAEYLKEAQQEGLYVILRPGPYVCAEWEFAGYPAWLLKDHDIVVRSSDPKYMEPVNKWFAHLGPIVHPFLLSQGGPILAVQIENEYGSFGDDHAYMEQMRQLLIATGMGDGLLYTADGPDVFAKGTLPNIPAVVNFGPGDAAKAFPALAAFRPNGPLMSGEYWDGWFDHWGDKHQHRSNKVQLGEIGMMLDKGYSFNLYMAEGGTSFGWMNGSNSDGKNFEPDTTSYDYDSAIDERGGLRPKFFAIRDLIAKSTGVTPPAPPAEIPATTYPVRTITESASLWANLPKLIKSDKPLSMEDIGQSYGYILYTTPLTASQSGTLTLDALHDYAQVYLDHKLIGILDRRISQSSLELPPHPAGELQILVENTGRVNYTTVIRTERKGITKSVTLAGTELHNFQIYPLPMQDTTKLKYTTKPCEGPCFYRTHLTTTGDLRDTYINTTQMTKGFVWVNGRPLGRAWSIGPQGALYLPAPWLHAGENEITLFELQSSTNPDQLGTVDHPIYFEPTPPSATASTKQ</sequence>
<dbReference type="AlphaFoldDB" id="A0A4Q0T8H7"/>
<dbReference type="PIRSF" id="PIRSF006336">
    <property type="entry name" value="B-gal"/>
    <property type="match status" value="1"/>
</dbReference>
<keyword evidence="5 7" id="KW-0326">Glycosidase</keyword>
<dbReference type="FunFam" id="3.20.20.80:FF:000017">
    <property type="entry name" value="Beta-galactosidase"/>
    <property type="match status" value="1"/>
</dbReference>
<evidence type="ECO:0000256" key="4">
    <source>
        <dbReference type="ARBA" id="ARBA00023180"/>
    </source>
</evidence>
<comment type="catalytic activity">
    <reaction evidence="7">
        <text>Hydrolysis of terminal non-reducing beta-D-galactose residues in beta-D-galactosides.</text>
        <dbReference type="EC" id="3.2.1.23"/>
    </reaction>
</comment>
<evidence type="ECO:0000259" key="12">
    <source>
        <dbReference type="Pfam" id="PF21467"/>
    </source>
</evidence>
<name>A0A4Q0T8H7_9BACT</name>
<evidence type="ECO:0000313" key="13">
    <source>
        <dbReference type="EMBL" id="RXH58339.1"/>
    </source>
</evidence>
<dbReference type="Pfam" id="PF01301">
    <property type="entry name" value="Glyco_hydro_35"/>
    <property type="match status" value="1"/>
</dbReference>
<dbReference type="PRINTS" id="PR00742">
    <property type="entry name" value="GLHYDRLASE35"/>
</dbReference>
<feature type="domain" description="Glycoside hydrolase 35 catalytic" evidence="10">
    <location>
        <begin position="39"/>
        <end position="353"/>
    </location>
</feature>
<dbReference type="InterPro" id="IPR019801">
    <property type="entry name" value="Glyco_hydro_35_CS"/>
</dbReference>
<dbReference type="Proteomes" id="UP000289437">
    <property type="component" value="Unassembled WGS sequence"/>
</dbReference>
<keyword evidence="2 9" id="KW-0732">Signal</keyword>
<evidence type="ECO:0000256" key="8">
    <source>
        <dbReference type="RuleBase" id="RU003679"/>
    </source>
</evidence>
<dbReference type="InterPro" id="IPR017853">
    <property type="entry name" value="GH"/>
</dbReference>
<dbReference type="InterPro" id="IPR048913">
    <property type="entry name" value="BetaGal_gal-bd"/>
</dbReference>
<dbReference type="EMBL" id="RDSM01000001">
    <property type="protein sequence ID" value="RXH58339.1"/>
    <property type="molecule type" value="Genomic_DNA"/>
</dbReference>
<dbReference type="PROSITE" id="PS51257">
    <property type="entry name" value="PROKAR_LIPOPROTEIN"/>
    <property type="match status" value="1"/>
</dbReference>
<dbReference type="InterPro" id="IPR001944">
    <property type="entry name" value="Glycoside_Hdrlase_35"/>
</dbReference>
<dbReference type="PANTHER" id="PTHR23421">
    <property type="entry name" value="BETA-GALACTOSIDASE RELATED"/>
    <property type="match status" value="1"/>
</dbReference>
<evidence type="ECO:0000256" key="1">
    <source>
        <dbReference type="ARBA" id="ARBA00009809"/>
    </source>
</evidence>
<evidence type="ECO:0000256" key="3">
    <source>
        <dbReference type="ARBA" id="ARBA00022801"/>
    </source>
</evidence>
<dbReference type="RefSeq" id="WP_128912352.1">
    <property type="nucleotide sequence ID" value="NZ_RDSM01000001.1"/>
</dbReference>
<dbReference type="Pfam" id="PF21317">
    <property type="entry name" value="BetaGal_ABD_1"/>
    <property type="match status" value="1"/>
</dbReference>
<keyword evidence="3 7" id="KW-0378">Hydrolase</keyword>
<dbReference type="OrthoDB" id="9813184at2"/>
<reference evidence="13 14" key="1">
    <citation type="submission" date="2018-11" db="EMBL/GenBank/DDBJ databases">
        <authorList>
            <person name="Mardanov A.V."/>
            <person name="Ravin N.V."/>
            <person name="Dedysh S.N."/>
        </authorList>
    </citation>
    <scope>NUCLEOTIDE SEQUENCE [LARGE SCALE GENOMIC DNA]</scope>
    <source>
        <strain evidence="13 14">AF10</strain>
    </source>
</reference>
<accession>A0A4Q0T8H7</accession>
<dbReference type="GO" id="GO:0005975">
    <property type="term" value="P:carbohydrate metabolic process"/>
    <property type="evidence" value="ECO:0007669"/>
    <property type="project" value="InterPro"/>
</dbReference>
<dbReference type="SUPFAM" id="SSF49785">
    <property type="entry name" value="Galactose-binding domain-like"/>
    <property type="match status" value="1"/>
</dbReference>
<organism evidence="13 14">
    <name type="scientific">Granulicella sibirica</name>
    <dbReference type="NCBI Taxonomy" id="2479048"/>
    <lineage>
        <taxon>Bacteria</taxon>
        <taxon>Pseudomonadati</taxon>
        <taxon>Acidobacteriota</taxon>
        <taxon>Terriglobia</taxon>
        <taxon>Terriglobales</taxon>
        <taxon>Acidobacteriaceae</taxon>
        <taxon>Granulicella</taxon>
    </lineage>
</organism>
<evidence type="ECO:0000259" key="11">
    <source>
        <dbReference type="Pfam" id="PF21317"/>
    </source>
</evidence>
<protein>
    <recommendedName>
        <fullName evidence="7">Beta-galactosidase</fullName>
        <ecNumber evidence="7">3.2.1.23</ecNumber>
    </recommendedName>
</protein>
<proteinExistence type="inferred from homology"/>
<feature type="active site" description="Proton donor" evidence="6">
    <location>
        <position position="187"/>
    </location>
</feature>
<evidence type="ECO:0000256" key="2">
    <source>
        <dbReference type="ARBA" id="ARBA00022729"/>
    </source>
</evidence>
<feature type="domain" description="Beta-galactosidase galactose-binding" evidence="12">
    <location>
        <begin position="523"/>
        <end position="582"/>
    </location>
</feature>
<feature type="signal peptide" evidence="9">
    <location>
        <begin position="1"/>
        <end position="21"/>
    </location>
</feature>
<evidence type="ECO:0000313" key="14">
    <source>
        <dbReference type="Proteomes" id="UP000289437"/>
    </source>
</evidence>
<feature type="domain" description="Beta-galactosidase 1-like first all-beta" evidence="11">
    <location>
        <begin position="396"/>
        <end position="506"/>
    </location>
</feature>
<dbReference type="FunFam" id="2.60.120.260:FF:000049">
    <property type="entry name" value="Beta-galactosidase"/>
    <property type="match status" value="1"/>
</dbReference>